<dbReference type="PANTHER" id="PTHR36114:SF1">
    <property type="entry name" value="16.7 KDA PROTEIN IN WHIE LOCUS"/>
    <property type="match status" value="1"/>
</dbReference>
<sequence>MTIIRNSEIEPIQGNEGTSIKQFFHPHNTLERIGYSLAQFTLEPEKKSKLHKMKSSEIYYILEGKANLRINDNTMELEKDDSAYVPPNAKQSIENIGDGNLRFLCIVEPAWKAEDEIILE</sequence>
<protein>
    <submittedName>
        <fullName evidence="2">Mannose-1-phosphate guanylyltransferase 2 protein</fullName>
        <ecNumber evidence="2">3.5.4.1</ecNumber>
    </submittedName>
</protein>
<dbReference type="Gene3D" id="2.60.120.10">
    <property type="entry name" value="Jelly Rolls"/>
    <property type="match status" value="1"/>
</dbReference>
<dbReference type="PATRIC" id="fig|1502295.3.peg.678"/>
<keyword evidence="2" id="KW-0548">Nucleotidyltransferase</keyword>
<reference evidence="2 3" key="1">
    <citation type="submission" date="2014-06" db="EMBL/GenBank/DDBJ databases">
        <authorList>
            <person name="Ngugi D.K."/>
            <person name="Blom J."/>
            <person name="Alam I."/>
            <person name="Rashid M."/>
            <person name="Baalawi W."/>
            <person name="Zhang G."/>
            <person name="Hikmawan T."/>
            <person name="Guan Y."/>
            <person name="Antunes A."/>
            <person name="Siam R."/>
            <person name="El-Dorry H."/>
            <person name="Bajic V."/>
            <person name="Stingl U."/>
        </authorList>
    </citation>
    <scope>NUCLEOTIDE SEQUENCE [LARGE SCALE GENOMIC DNA]</scope>
    <source>
        <strain evidence="2">SCGC AAA799-P11</strain>
    </source>
</reference>
<evidence type="ECO:0000259" key="1">
    <source>
        <dbReference type="Pfam" id="PF07883"/>
    </source>
</evidence>
<comment type="caution">
    <text evidence="2">The sequence shown here is derived from an EMBL/GenBank/DDBJ whole genome shotgun (WGS) entry which is preliminary data.</text>
</comment>
<dbReference type="PANTHER" id="PTHR36114">
    <property type="entry name" value="16.7 KDA PROTEIN IN WHIE LOCUS"/>
    <property type="match status" value="1"/>
</dbReference>
<feature type="domain" description="Cupin type-2" evidence="1">
    <location>
        <begin position="40"/>
        <end position="107"/>
    </location>
</feature>
<dbReference type="GO" id="GO:0016779">
    <property type="term" value="F:nucleotidyltransferase activity"/>
    <property type="evidence" value="ECO:0007669"/>
    <property type="project" value="UniProtKB-KW"/>
</dbReference>
<keyword evidence="3" id="KW-1185">Reference proteome</keyword>
<name>A0A087S1A3_9ARCH</name>
<dbReference type="AlphaFoldDB" id="A0A087S1A3"/>
<dbReference type="GO" id="GO:0004131">
    <property type="term" value="F:cytosine deaminase activity"/>
    <property type="evidence" value="ECO:0007669"/>
    <property type="project" value="UniProtKB-EC"/>
</dbReference>
<accession>A0A087S1A3</accession>
<dbReference type="EC" id="3.5.4.1" evidence="2"/>
<dbReference type="Proteomes" id="UP000029387">
    <property type="component" value="Unassembled WGS sequence"/>
</dbReference>
<dbReference type="SUPFAM" id="SSF51182">
    <property type="entry name" value="RmlC-like cupins"/>
    <property type="match status" value="1"/>
</dbReference>
<keyword evidence="2" id="KW-0808">Transferase</keyword>
<dbReference type="InterPro" id="IPR013096">
    <property type="entry name" value="Cupin_2"/>
</dbReference>
<dbReference type="InterPro" id="IPR052044">
    <property type="entry name" value="PKS_Associated_Protein"/>
</dbReference>
<evidence type="ECO:0000313" key="2">
    <source>
        <dbReference type="EMBL" id="KFM19507.1"/>
    </source>
</evidence>
<dbReference type="CDD" id="cd02214">
    <property type="entry name" value="cupin_MJ1618"/>
    <property type="match status" value="1"/>
</dbReference>
<proteinExistence type="predicted"/>
<evidence type="ECO:0000313" key="3">
    <source>
        <dbReference type="Proteomes" id="UP000029387"/>
    </source>
</evidence>
<keyword evidence="2" id="KW-0378">Hydrolase</keyword>
<organism evidence="2 3">
    <name type="scientific">Marine Group I thaumarchaeote SCGC AAA799-P11</name>
    <dbReference type="NCBI Taxonomy" id="1502295"/>
    <lineage>
        <taxon>Archaea</taxon>
        <taxon>Nitrososphaerota</taxon>
        <taxon>Marine Group I</taxon>
    </lineage>
</organism>
<dbReference type="InterPro" id="IPR014710">
    <property type="entry name" value="RmlC-like_jellyroll"/>
</dbReference>
<dbReference type="InterPro" id="IPR011051">
    <property type="entry name" value="RmlC_Cupin_sf"/>
</dbReference>
<gene>
    <name evidence="2" type="primary">manC2</name>
    <name evidence="2" type="ORF">AAA799P11_00708</name>
</gene>
<dbReference type="Pfam" id="PF07883">
    <property type="entry name" value="Cupin_2"/>
    <property type="match status" value="1"/>
</dbReference>
<dbReference type="EMBL" id="JOSZ01000007">
    <property type="protein sequence ID" value="KFM19507.1"/>
    <property type="molecule type" value="Genomic_DNA"/>
</dbReference>